<evidence type="ECO:0000313" key="3">
    <source>
        <dbReference type="EMBL" id="QRD90630.1"/>
    </source>
</evidence>
<protein>
    <submittedName>
        <fullName evidence="3">Acyl-CoA N-acyltransferase</fullName>
    </submittedName>
</protein>
<feature type="domain" description="N-acetyltransferase" evidence="2">
    <location>
        <begin position="106"/>
        <end position="254"/>
    </location>
</feature>
<dbReference type="CDD" id="cd04301">
    <property type="entry name" value="NAT_SF"/>
    <property type="match status" value="1"/>
</dbReference>
<dbReference type="InterPro" id="IPR016181">
    <property type="entry name" value="Acyl_CoA_acyltransferase"/>
</dbReference>
<keyword evidence="4" id="KW-1185">Reference proteome</keyword>
<sequence length="258" mass="28872">MESMNDSFNVQIQTVPPGIEPPHSRQSHPKMAPGPSVPLEIKYANASDLGALVSIEIRSFPSSNYMRSTYKGCDPLAVHTFKTVCSLEHFAKSDCHILAGVDSETGETIAYSRWNIPAIYGVERAVDTSLSIDAQAQMQNAWAYAPKLNKGTYTFYEEMIKRSRNRHLKQTDIVLELLCVLPEYQRMGIGSAFLKWGIEKADASNARIYLEATMEGVPAYLKHGWKIIEEIRLEYTERGGEGSQTFALMIREPQGTGF</sequence>
<accession>A0A7U2MVM7</accession>
<evidence type="ECO:0000313" key="4">
    <source>
        <dbReference type="Proteomes" id="UP000596276"/>
    </source>
</evidence>
<evidence type="ECO:0000256" key="1">
    <source>
        <dbReference type="SAM" id="MobiDB-lite"/>
    </source>
</evidence>
<feature type="region of interest" description="Disordered" evidence="1">
    <location>
        <begin position="13"/>
        <end position="33"/>
    </location>
</feature>
<gene>
    <name evidence="3" type="ORF">F9C07_1582417</name>
</gene>
<dbReference type="PANTHER" id="PTHR42791">
    <property type="entry name" value="GNAT FAMILY ACETYLTRANSFERASE"/>
    <property type="match status" value="1"/>
</dbReference>
<dbReference type="Gene3D" id="3.40.630.30">
    <property type="match status" value="1"/>
</dbReference>
<dbReference type="GO" id="GO:0016747">
    <property type="term" value="F:acyltransferase activity, transferring groups other than amino-acyl groups"/>
    <property type="evidence" value="ECO:0007669"/>
    <property type="project" value="InterPro"/>
</dbReference>
<dbReference type="EMBL" id="CP044618">
    <property type="protein sequence ID" value="QRD90630.1"/>
    <property type="molecule type" value="Genomic_DNA"/>
</dbReference>
<dbReference type="InterPro" id="IPR000182">
    <property type="entry name" value="GNAT_dom"/>
</dbReference>
<dbReference type="Pfam" id="PF13673">
    <property type="entry name" value="Acetyltransf_10"/>
    <property type="match status" value="1"/>
</dbReference>
<dbReference type="PROSITE" id="PS51186">
    <property type="entry name" value="GNAT"/>
    <property type="match status" value="1"/>
</dbReference>
<dbReference type="AlphaFoldDB" id="A0A7U2MVM7"/>
<dbReference type="SUPFAM" id="SSF55729">
    <property type="entry name" value="Acyl-CoA N-acyltransferases (Nat)"/>
    <property type="match status" value="1"/>
</dbReference>
<dbReference type="PANTHER" id="PTHR42791:SF2">
    <property type="entry name" value="N-ACETYLTRANSFERASE DOMAIN-CONTAINING PROTEIN"/>
    <property type="match status" value="1"/>
</dbReference>
<dbReference type="InterPro" id="IPR052523">
    <property type="entry name" value="Trichothecene_AcTrans"/>
</dbReference>
<proteinExistence type="predicted"/>
<name>A0A7U2MVM7_ASPFN</name>
<reference evidence="4" key="1">
    <citation type="journal article" date="2021" name="G3 (Bethesda)">
        <title>Chromosome assembled and annotated genome sequence of Aspergillus flavus NRRL 3357.</title>
        <authorList>
            <person name="Skerker J.M."/>
            <person name="Pianalto K.M."/>
            <person name="Mondo S.J."/>
            <person name="Yang K."/>
            <person name="Arkin A.P."/>
            <person name="Keller N.P."/>
            <person name="Grigoriev I.V."/>
            <person name="Louise Glass N.L."/>
        </authorList>
    </citation>
    <scope>NUCLEOTIDE SEQUENCE [LARGE SCALE GENOMIC DNA]</scope>
    <source>
        <strain evidence="4">ATCC 200026 / FGSC A1120 / IAM 13836 / NRRL 3357 / JCM 12722 / SRRC 167</strain>
    </source>
</reference>
<dbReference type="Proteomes" id="UP000596276">
    <property type="component" value="Chromosome 4"/>
</dbReference>
<dbReference type="VEuPathDB" id="FungiDB:AFLA_011823"/>
<evidence type="ECO:0000259" key="2">
    <source>
        <dbReference type="PROSITE" id="PS51186"/>
    </source>
</evidence>
<dbReference type="VEuPathDB" id="FungiDB:F9C07_1582417"/>
<organism evidence="3 4">
    <name type="scientific">Aspergillus flavus (strain ATCC 200026 / FGSC A1120 / IAM 13836 / NRRL 3357 / JCM 12722 / SRRC 167)</name>
    <dbReference type="NCBI Taxonomy" id="332952"/>
    <lineage>
        <taxon>Eukaryota</taxon>
        <taxon>Fungi</taxon>
        <taxon>Dikarya</taxon>
        <taxon>Ascomycota</taxon>
        <taxon>Pezizomycotina</taxon>
        <taxon>Eurotiomycetes</taxon>
        <taxon>Eurotiomycetidae</taxon>
        <taxon>Eurotiales</taxon>
        <taxon>Aspergillaceae</taxon>
        <taxon>Aspergillus</taxon>
        <taxon>Aspergillus subgen. Circumdati</taxon>
    </lineage>
</organism>